<feature type="compositionally biased region" description="Low complexity" evidence="3">
    <location>
        <begin position="506"/>
        <end position="540"/>
    </location>
</feature>
<feature type="region of interest" description="Disordered" evidence="3">
    <location>
        <begin position="679"/>
        <end position="769"/>
    </location>
</feature>
<dbReference type="PANTHER" id="PTHR12618:SF20">
    <property type="entry name" value="PHD AND RING FINGER DOMAIN-CONTAINING PROTEIN 1"/>
    <property type="match status" value="1"/>
</dbReference>
<feature type="compositionally biased region" description="Polar residues" evidence="3">
    <location>
        <begin position="632"/>
        <end position="641"/>
    </location>
</feature>
<feature type="compositionally biased region" description="Basic and acidic residues" evidence="3">
    <location>
        <begin position="225"/>
        <end position="259"/>
    </location>
</feature>
<keyword evidence="2" id="KW-0687">Ribonucleoprotein</keyword>
<feature type="compositionally biased region" description="Pro residues" evidence="3">
    <location>
        <begin position="541"/>
        <end position="554"/>
    </location>
</feature>
<dbReference type="InterPro" id="IPR047157">
    <property type="entry name" value="PHRF1/Atg35"/>
</dbReference>
<dbReference type="SUPFAM" id="SSF53137">
    <property type="entry name" value="Translational machinery components"/>
    <property type="match status" value="1"/>
</dbReference>
<protein>
    <submittedName>
        <fullName evidence="5">(salmon louse) hypothetical protein</fullName>
    </submittedName>
</protein>
<dbReference type="InterPro" id="IPR036967">
    <property type="entry name" value="Ribosomal_uS11_sf"/>
</dbReference>
<dbReference type="GO" id="GO:0003735">
    <property type="term" value="F:structural constituent of ribosome"/>
    <property type="evidence" value="ECO:0007669"/>
    <property type="project" value="InterPro"/>
</dbReference>
<dbReference type="GO" id="GO:1990904">
    <property type="term" value="C:ribonucleoprotein complex"/>
    <property type="evidence" value="ECO:0007669"/>
    <property type="project" value="UniProtKB-KW"/>
</dbReference>
<feature type="compositionally biased region" description="Low complexity" evidence="3">
    <location>
        <begin position="734"/>
        <end position="769"/>
    </location>
</feature>
<evidence type="ECO:0000313" key="6">
    <source>
        <dbReference type="Proteomes" id="UP000675881"/>
    </source>
</evidence>
<dbReference type="Proteomes" id="UP000675881">
    <property type="component" value="Chromosome 5"/>
</dbReference>
<evidence type="ECO:0000256" key="2">
    <source>
        <dbReference type="ARBA" id="ARBA00023274"/>
    </source>
</evidence>
<feature type="domain" description="SFR19-like C-terminal" evidence="4">
    <location>
        <begin position="801"/>
        <end position="864"/>
    </location>
</feature>
<dbReference type="Gene3D" id="3.30.420.80">
    <property type="entry name" value="Ribosomal protein S11"/>
    <property type="match status" value="1"/>
</dbReference>
<feature type="compositionally biased region" description="Low complexity" evidence="3">
    <location>
        <begin position="555"/>
        <end position="568"/>
    </location>
</feature>
<feature type="compositionally biased region" description="Low complexity" evidence="3">
    <location>
        <begin position="485"/>
        <end position="494"/>
    </location>
</feature>
<feature type="compositionally biased region" description="Gly residues" evidence="3">
    <location>
        <begin position="495"/>
        <end position="505"/>
    </location>
</feature>
<dbReference type="PANTHER" id="PTHR12618">
    <property type="entry name" value="PHD AND RING FINGER DOMAIN-CONTAINING PROTEIN 1"/>
    <property type="match status" value="1"/>
</dbReference>
<dbReference type="AlphaFoldDB" id="A0A7R8CYC7"/>
<sequence>MNICHWWKLPYEPEDITDLDEEFGGRLSVVSNSSLNLDEEDDEDEILVLNNNKKKNGKDEDPDEDTEVIGLPPSHQGGYSPVSSEKRSETDVEEGEIFIPNMSRETKKKEEPLPLLQASTPKLPKHRKKTQKRTFRCGNEKRSSTLSLRKPSSPRRPSSPPSTLNSRHYRRRRAHSSPEARSSPARERRNRRCRSREKVRPSNSKNRTSRSKDRRSRSRDKRSRSRELDRRSRSRELDRRSRSRELDRRSRSREKEEPHPVVTLKRKRKKGSAIPATTTTISNNNSVVSSSSPVKVLKSSKKTKKSLSEKKKASKKSSSSLVTPITIVNSHTSSVAAKEVFTAGDKIMVSVNFKPSRVKAPPPISMNDDEAILSPLQQHLHRNQNETNAANTSSNSLLNDSKKPVVIDVMSSPYLVIEPSPQETIDILSDEEGGGGVGGGGVASTNVVSSSGITNVICTVGSSSSSSSNNSCISSNSGGGGGGNTNNNPAAGVVSGSGGPPGGNGNIINPITSSSTTNGNGLSVSSSVPSSSNLAISSSPLSPPSPPQTPPLSSAPPTQSTATSSSSNAVPTAIIDILHHRGPCTPPIEESIDVAKGPQTPSDHSYDPCNPTLSPTCDEDLEPDDFQLRDNGVSSSQNNWTDSDEHSKEPAANSSIPFFDSGSFFSSNSAASTVAASSTLATTTTTSSFSLEKTHKDSSKELDITGAKDYSTVDMDMDSPFSPQSSDMSDIFEPPLNTPLTNKLLQKSNYNNNNNNNVNNNNKTSSKNLHSKSVQMKLIDDKLRIVDDVPTSAVEMAVKEKKVQRQERIVEEIKMVLKPYYNRKKIDKEAYKDILRKCVPKVCHSKNGEINPIKIQNGDFVQKYPNGPVPHKTTIYRLHANFRQYGTTADIPSSGRQQTSRNAENVALVCDSVTESPKTSIRRRASQCRQHHISAINDKMWKSVIRSLSSSSSQFRPRIRNKNPLNLEHMKIGYKPQGFLLDKKSVSYWNRLFLEISQNHTTAKVIHWTGRPVAQASTREWAIRKHLYNYTDATALHLLGTIIGERTLQTGVLEVNLQMTQEELQRERMSSFVESIRKTGLSTSESFQYTQRNPFRQLSLASQKPKNNFKPWEVIDE</sequence>
<dbReference type="GO" id="GO:0006412">
    <property type="term" value="P:translation"/>
    <property type="evidence" value="ECO:0007669"/>
    <property type="project" value="InterPro"/>
</dbReference>
<gene>
    <name evidence="5" type="ORF">LSAA_10245</name>
</gene>
<feature type="compositionally biased region" description="Basic residues" evidence="3">
    <location>
        <begin position="188"/>
        <end position="197"/>
    </location>
</feature>
<feature type="compositionally biased region" description="Low complexity" evidence="3">
    <location>
        <begin position="679"/>
        <end position="690"/>
    </location>
</feature>
<evidence type="ECO:0000256" key="1">
    <source>
        <dbReference type="ARBA" id="ARBA00022980"/>
    </source>
</evidence>
<dbReference type="GO" id="GO:0005840">
    <property type="term" value="C:ribosome"/>
    <property type="evidence" value="ECO:0007669"/>
    <property type="project" value="UniProtKB-KW"/>
</dbReference>
<feature type="compositionally biased region" description="Basic residues" evidence="3">
    <location>
        <begin position="207"/>
        <end position="224"/>
    </location>
</feature>
<dbReference type="EMBL" id="HG994584">
    <property type="protein sequence ID" value="CAF2940231.1"/>
    <property type="molecule type" value="Genomic_DNA"/>
</dbReference>
<feature type="compositionally biased region" description="Basic and acidic residues" evidence="3">
    <location>
        <begin position="692"/>
        <end position="703"/>
    </location>
</feature>
<feature type="region of interest" description="Disordered" evidence="3">
    <location>
        <begin position="49"/>
        <end position="321"/>
    </location>
</feature>
<feature type="compositionally biased region" description="Low complexity" evidence="3">
    <location>
        <begin position="272"/>
        <end position="297"/>
    </location>
</feature>
<dbReference type="InterPro" id="IPR057031">
    <property type="entry name" value="SFR19-like_C"/>
</dbReference>
<dbReference type="Pfam" id="PF23030">
    <property type="entry name" value="SCAF11-like_C"/>
    <property type="match status" value="1"/>
</dbReference>
<reference evidence="5" key="1">
    <citation type="submission" date="2021-02" db="EMBL/GenBank/DDBJ databases">
        <authorList>
            <person name="Bekaert M."/>
        </authorList>
    </citation>
    <scope>NUCLEOTIDE SEQUENCE</scope>
    <source>
        <strain evidence="5">IoA-00</strain>
    </source>
</reference>
<evidence type="ECO:0000259" key="4">
    <source>
        <dbReference type="Pfam" id="PF23030"/>
    </source>
</evidence>
<feature type="compositionally biased region" description="Basic residues" evidence="3">
    <location>
        <begin position="123"/>
        <end position="135"/>
    </location>
</feature>
<evidence type="ECO:0000313" key="5">
    <source>
        <dbReference type="EMBL" id="CAF2940231.1"/>
    </source>
</evidence>
<proteinExistence type="predicted"/>
<feature type="region of interest" description="Disordered" evidence="3">
    <location>
        <begin position="462"/>
        <end position="568"/>
    </location>
</feature>
<name>A0A7R8CYC7_LEPSM</name>
<feature type="compositionally biased region" description="Low complexity" evidence="3">
    <location>
        <begin position="462"/>
        <end position="476"/>
    </location>
</feature>
<dbReference type="OrthoDB" id="1932324at2759"/>
<evidence type="ECO:0000256" key="3">
    <source>
        <dbReference type="SAM" id="MobiDB-lite"/>
    </source>
</evidence>
<accession>A0A7R8CYC7</accession>
<organism evidence="5 6">
    <name type="scientific">Lepeophtheirus salmonis</name>
    <name type="common">Salmon louse</name>
    <name type="synonym">Caligus salmonis</name>
    <dbReference type="NCBI Taxonomy" id="72036"/>
    <lineage>
        <taxon>Eukaryota</taxon>
        <taxon>Metazoa</taxon>
        <taxon>Ecdysozoa</taxon>
        <taxon>Arthropoda</taxon>
        <taxon>Crustacea</taxon>
        <taxon>Multicrustacea</taxon>
        <taxon>Hexanauplia</taxon>
        <taxon>Copepoda</taxon>
        <taxon>Siphonostomatoida</taxon>
        <taxon>Caligidae</taxon>
        <taxon>Lepeophtheirus</taxon>
    </lineage>
</organism>
<keyword evidence="1" id="KW-0689">Ribosomal protein</keyword>
<feature type="region of interest" description="Disordered" evidence="3">
    <location>
        <begin position="580"/>
        <end position="654"/>
    </location>
</feature>
<keyword evidence="6" id="KW-1185">Reference proteome</keyword>